<dbReference type="GO" id="GO:0006950">
    <property type="term" value="P:response to stress"/>
    <property type="evidence" value="ECO:0007669"/>
    <property type="project" value="TreeGrafter"/>
</dbReference>
<dbReference type="PANTHER" id="PTHR33164">
    <property type="entry name" value="TRANSCRIPTIONAL REGULATOR, MARR FAMILY"/>
    <property type="match status" value="1"/>
</dbReference>
<comment type="caution">
    <text evidence="5">The sequence shown here is derived from an EMBL/GenBank/DDBJ whole genome shotgun (WGS) entry which is preliminary data.</text>
</comment>
<evidence type="ECO:0000256" key="2">
    <source>
        <dbReference type="ARBA" id="ARBA00023125"/>
    </source>
</evidence>
<dbReference type="Gene3D" id="1.10.10.10">
    <property type="entry name" value="Winged helix-like DNA-binding domain superfamily/Winged helix DNA-binding domain"/>
    <property type="match status" value="1"/>
</dbReference>
<evidence type="ECO:0000313" key="5">
    <source>
        <dbReference type="EMBL" id="MDG0789852.1"/>
    </source>
</evidence>
<keyword evidence="2" id="KW-0238">DNA-binding</keyword>
<dbReference type="InterPro" id="IPR036388">
    <property type="entry name" value="WH-like_DNA-bd_sf"/>
</dbReference>
<evidence type="ECO:0000259" key="4">
    <source>
        <dbReference type="PROSITE" id="PS50995"/>
    </source>
</evidence>
<keyword evidence="3" id="KW-0804">Transcription</keyword>
<dbReference type="RefSeq" id="WP_277563741.1">
    <property type="nucleotide sequence ID" value="NZ_JAPDHZ010000002.1"/>
</dbReference>
<dbReference type="SMART" id="SM00347">
    <property type="entry name" value="HTH_MARR"/>
    <property type="match status" value="1"/>
</dbReference>
<evidence type="ECO:0000256" key="1">
    <source>
        <dbReference type="ARBA" id="ARBA00023015"/>
    </source>
</evidence>
<organism evidence="5 6">
    <name type="scientific">Cohnella ginsengisoli</name>
    <dbReference type="NCBI Taxonomy" id="425004"/>
    <lineage>
        <taxon>Bacteria</taxon>
        <taxon>Bacillati</taxon>
        <taxon>Bacillota</taxon>
        <taxon>Bacilli</taxon>
        <taxon>Bacillales</taxon>
        <taxon>Paenibacillaceae</taxon>
        <taxon>Cohnella</taxon>
    </lineage>
</organism>
<evidence type="ECO:0000313" key="6">
    <source>
        <dbReference type="Proteomes" id="UP001153387"/>
    </source>
</evidence>
<dbReference type="Pfam" id="PF12802">
    <property type="entry name" value="MarR_2"/>
    <property type="match status" value="1"/>
</dbReference>
<keyword evidence="1" id="KW-0805">Transcription regulation</keyword>
<dbReference type="PROSITE" id="PS50995">
    <property type="entry name" value="HTH_MARR_2"/>
    <property type="match status" value="1"/>
</dbReference>
<keyword evidence="6" id="KW-1185">Reference proteome</keyword>
<feature type="domain" description="HTH marR-type" evidence="4">
    <location>
        <begin position="7"/>
        <end position="139"/>
    </location>
</feature>
<dbReference type="InterPro" id="IPR039422">
    <property type="entry name" value="MarR/SlyA-like"/>
</dbReference>
<dbReference type="AlphaFoldDB" id="A0A9X4KD61"/>
<protein>
    <submittedName>
        <fullName evidence="5">MarR family transcriptional regulator</fullName>
    </submittedName>
</protein>
<reference evidence="5 6" key="1">
    <citation type="submission" date="2022-10" db="EMBL/GenBank/DDBJ databases">
        <title>Comparative genomic analysis of Cohnella hashimotonis sp. nov., isolated from the International Space Station.</title>
        <authorList>
            <person name="Simpson A."/>
            <person name="Venkateswaran K."/>
        </authorList>
    </citation>
    <scope>NUCLEOTIDE SEQUENCE [LARGE SCALE GENOMIC DNA]</scope>
    <source>
        <strain evidence="5 6">DSM 18997</strain>
    </source>
</reference>
<accession>A0A9X4KD61</accession>
<dbReference type="InterPro" id="IPR000835">
    <property type="entry name" value="HTH_MarR-typ"/>
</dbReference>
<sequence length="146" mass="16645">MSREGLEGSLGFTTGLVYRRMSNRLMQRLKPYDITPEQWSVLYYASRSEGQIQRELGERAGKDKPTTTRIVDHLVRKGWVVRRPDHADRRAIFIEATAEGRRLIDETAPIEAAVLSEVTACLTSEENETLLDLLHRVGKHIDQLKG</sequence>
<name>A0A9X4KD61_9BACL</name>
<dbReference type="Proteomes" id="UP001153387">
    <property type="component" value="Unassembled WGS sequence"/>
</dbReference>
<dbReference type="EMBL" id="JAPDHZ010000002">
    <property type="protein sequence ID" value="MDG0789852.1"/>
    <property type="molecule type" value="Genomic_DNA"/>
</dbReference>
<evidence type="ECO:0000256" key="3">
    <source>
        <dbReference type="ARBA" id="ARBA00023163"/>
    </source>
</evidence>
<dbReference type="PRINTS" id="PR00598">
    <property type="entry name" value="HTHMARR"/>
</dbReference>
<dbReference type="GO" id="GO:0003700">
    <property type="term" value="F:DNA-binding transcription factor activity"/>
    <property type="evidence" value="ECO:0007669"/>
    <property type="project" value="InterPro"/>
</dbReference>
<gene>
    <name evidence="5" type="ORF">OMP38_02565</name>
</gene>
<dbReference type="InterPro" id="IPR036390">
    <property type="entry name" value="WH_DNA-bd_sf"/>
</dbReference>
<proteinExistence type="predicted"/>
<dbReference type="SUPFAM" id="SSF46785">
    <property type="entry name" value="Winged helix' DNA-binding domain"/>
    <property type="match status" value="1"/>
</dbReference>
<dbReference type="GO" id="GO:0003677">
    <property type="term" value="F:DNA binding"/>
    <property type="evidence" value="ECO:0007669"/>
    <property type="project" value="UniProtKB-KW"/>
</dbReference>
<dbReference type="PANTHER" id="PTHR33164:SF64">
    <property type="entry name" value="TRANSCRIPTIONAL REGULATOR SLYA"/>
    <property type="match status" value="1"/>
</dbReference>